<evidence type="ECO:0000256" key="6">
    <source>
        <dbReference type="ARBA" id="ARBA00022679"/>
    </source>
</evidence>
<dbReference type="SMART" id="SM00388">
    <property type="entry name" value="HisKA"/>
    <property type="match status" value="1"/>
</dbReference>
<keyword evidence="7" id="KW-0418">Kinase</keyword>
<accession>A0A0J9BVY2</accession>
<name>A0A0J9BVY2_9FIRM</name>
<dbReference type="PANTHER" id="PTHR43047">
    <property type="entry name" value="TWO-COMPONENT HISTIDINE PROTEIN KINASE"/>
    <property type="match status" value="1"/>
</dbReference>
<keyword evidence="8" id="KW-0902">Two-component regulatory system</keyword>
<evidence type="ECO:0000259" key="12">
    <source>
        <dbReference type="PROSITE" id="PS50109"/>
    </source>
</evidence>
<dbReference type="GO" id="GO:0000155">
    <property type="term" value="F:phosphorelay sensor kinase activity"/>
    <property type="evidence" value="ECO:0007669"/>
    <property type="project" value="InterPro"/>
</dbReference>
<dbReference type="Gene3D" id="1.10.287.130">
    <property type="match status" value="1"/>
</dbReference>
<comment type="function">
    <text evidence="9">May play the central regulatory role in sporulation. It may be an element of the effector pathway responsible for the activation of sporulation genes in response to nutritional stress. Spo0A may act in concert with spo0H (a sigma factor) to control the expression of some genes that are critical to the sporulation process.</text>
</comment>
<dbReference type="Pfam" id="PF02518">
    <property type="entry name" value="HATPase_c"/>
    <property type="match status" value="1"/>
</dbReference>
<dbReference type="InterPro" id="IPR036890">
    <property type="entry name" value="HATPase_C_sf"/>
</dbReference>
<organism evidence="14 15">
    <name type="scientific">[Clostridium] citroniae WAL-19142</name>
    <dbReference type="NCBI Taxonomy" id="742734"/>
    <lineage>
        <taxon>Bacteria</taxon>
        <taxon>Bacillati</taxon>
        <taxon>Bacillota</taxon>
        <taxon>Clostridia</taxon>
        <taxon>Lachnospirales</taxon>
        <taxon>Lachnospiraceae</taxon>
        <taxon>Enterocloster</taxon>
    </lineage>
</organism>
<dbReference type="CDD" id="cd17546">
    <property type="entry name" value="REC_hyHK_CKI1_RcsC-like"/>
    <property type="match status" value="1"/>
</dbReference>
<dbReference type="InterPro" id="IPR036097">
    <property type="entry name" value="HisK_dim/P_sf"/>
</dbReference>
<dbReference type="Pfam" id="PF00512">
    <property type="entry name" value="HisKA"/>
    <property type="match status" value="1"/>
</dbReference>
<dbReference type="PANTHER" id="PTHR43047:SF72">
    <property type="entry name" value="OSMOSENSING HISTIDINE PROTEIN KINASE SLN1"/>
    <property type="match status" value="1"/>
</dbReference>
<dbReference type="Gene3D" id="3.30.565.10">
    <property type="entry name" value="Histidine kinase-like ATPase, C-terminal domain"/>
    <property type="match status" value="1"/>
</dbReference>
<dbReference type="GO" id="GO:0009927">
    <property type="term" value="F:histidine phosphotransfer kinase activity"/>
    <property type="evidence" value="ECO:0007669"/>
    <property type="project" value="TreeGrafter"/>
</dbReference>
<evidence type="ECO:0000256" key="1">
    <source>
        <dbReference type="ARBA" id="ARBA00000085"/>
    </source>
</evidence>
<dbReference type="PROSITE" id="PS50109">
    <property type="entry name" value="HIS_KIN"/>
    <property type="match status" value="1"/>
</dbReference>
<evidence type="ECO:0000313" key="15">
    <source>
        <dbReference type="Proteomes" id="UP000037392"/>
    </source>
</evidence>
<dbReference type="PRINTS" id="PR00344">
    <property type="entry name" value="BCTRLSENSOR"/>
</dbReference>
<dbReference type="CDD" id="cd00082">
    <property type="entry name" value="HisKA"/>
    <property type="match status" value="1"/>
</dbReference>
<comment type="catalytic activity">
    <reaction evidence="1">
        <text>ATP + protein L-histidine = ADP + protein N-phospho-L-histidine.</text>
        <dbReference type="EC" id="2.7.13.3"/>
    </reaction>
</comment>
<evidence type="ECO:0000256" key="7">
    <source>
        <dbReference type="ARBA" id="ARBA00022777"/>
    </source>
</evidence>
<reference evidence="14 15" key="1">
    <citation type="submission" date="2011-04" db="EMBL/GenBank/DDBJ databases">
        <title>The Genome Sequence of Clostridium citroniae WAL-19142.</title>
        <authorList>
            <consortium name="The Broad Institute Genome Sequencing Platform"/>
            <person name="Earl A."/>
            <person name="Ward D."/>
            <person name="Feldgarden M."/>
            <person name="Gevers D."/>
            <person name="Warren Y.A."/>
            <person name="Tyrrell K.L."/>
            <person name="Citron D.M."/>
            <person name="Goldstein E.J."/>
            <person name="Daigneault M."/>
            <person name="Allen-Vercoe E."/>
            <person name="Young S.K."/>
            <person name="Zeng Q."/>
            <person name="Gargeya S."/>
            <person name="Fitzgerald M."/>
            <person name="Haas B."/>
            <person name="Abouelleil A."/>
            <person name="Alvarado L."/>
            <person name="Arachchi H.M."/>
            <person name="Berlin A."/>
            <person name="Brown A."/>
            <person name="Chapman S.B."/>
            <person name="Chen Z."/>
            <person name="Dunbar C."/>
            <person name="Freedman E."/>
            <person name="Gearin G."/>
            <person name="Gellesch M."/>
            <person name="Goldberg J."/>
            <person name="Griggs A."/>
            <person name="Gujja S."/>
            <person name="Heilman E.R."/>
            <person name="Heiman D."/>
            <person name="Howarth C."/>
            <person name="Larson L."/>
            <person name="Lui A."/>
            <person name="MacDonald P.J."/>
            <person name="Mehta T."/>
            <person name="Montmayeur A."/>
            <person name="Murphy C."/>
            <person name="Neiman D."/>
            <person name="Pearson M."/>
            <person name="Priest M."/>
            <person name="Roberts A."/>
            <person name="Saif S."/>
            <person name="Shea T."/>
            <person name="Shenoy N."/>
            <person name="Sisk P."/>
            <person name="Stolte C."/>
            <person name="Sykes S."/>
            <person name="White J."/>
            <person name="Yandava C."/>
            <person name="Wortman J."/>
            <person name="Nusbaum C."/>
            <person name="Birren B."/>
        </authorList>
    </citation>
    <scope>NUCLEOTIDE SEQUENCE [LARGE SCALE GENOMIC DNA]</scope>
    <source>
        <strain evidence="14 15">WAL-19142</strain>
    </source>
</reference>
<dbReference type="EC" id="2.7.13.3" evidence="3"/>
<dbReference type="OrthoDB" id="9790669at2"/>
<dbReference type="InterPro" id="IPR011006">
    <property type="entry name" value="CheY-like_superfamily"/>
</dbReference>
<comment type="caution">
    <text evidence="14">The sequence shown here is derived from an EMBL/GenBank/DDBJ whole genome shotgun (WGS) entry which is preliminary data.</text>
</comment>
<protein>
    <recommendedName>
        <fullName evidence="10">Circadian input-output histidine kinase CikA</fullName>
        <ecNumber evidence="3">2.7.13.3</ecNumber>
    </recommendedName>
    <alternativeName>
        <fullName evidence="4">Stage 0 sporulation protein A homolog</fullName>
    </alternativeName>
</protein>
<sequence length="548" mass="62157">MIKELENKEHQQENLLRSIINLFVYNNCDYFIYLDVKQNSYTMFSGSRSGTPLPPSECLDYSTEIVKYANDFVVPGDREHVIREMRLKRVIEQLEQYEKHVIYCGVEDPIRGYTRKKLEYRYYDRDEQMVLLSRTDLTDLYLEQQRQQKELQEALKTAEEANRAKSQFFSNMSHDIRTPMNAIVGFATLLEREASNKERVQEYTEKILNSSKLLLSLLNDVLDISQIESGKAVLNISMISILELVNELDTMIRPQAQARKQEFHVQIEPMAHRYFSGDKIRITQVLMNILNNAVKYTPDGRRIDFMVSSSIHRADDQGEICFVVKDTGIGIAPDFVKDLYEPFSRESNPVVDRIQGTGLGLSITKDLVELMGGVIQVDSEKGKGSTFTVRFRSQVSEESSISPRTEGREGQKAAAAGYLPLQGIRVLAAEDNELNAEILSELLRIAGAECEIVPNGQAAVRRFQELQPGGCDLILMDVCMPVMDGCEAACRIRQLDCEQAGTIPIIAMTANAFTEDVRKVLDAGMDAHLSKPVDVERLISTIRKYVYS</sequence>
<dbReference type="SUPFAM" id="SSF47384">
    <property type="entry name" value="Homodimeric domain of signal transducing histidine kinase"/>
    <property type="match status" value="1"/>
</dbReference>
<dbReference type="GO" id="GO:0005886">
    <property type="term" value="C:plasma membrane"/>
    <property type="evidence" value="ECO:0007669"/>
    <property type="project" value="TreeGrafter"/>
</dbReference>
<dbReference type="SUPFAM" id="SSF52172">
    <property type="entry name" value="CheY-like"/>
    <property type="match status" value="1"/>
</dbReference>
<evidence type="ECO:0000256" key="5">
    <source>
        <dbReference type="ARBA" id="ARBA00022553"/>
    </source>
</evidence>
<dbReference type="Pfam" id="PF00072">
    <property type="entry name" value="Response_reg"/>
    <property type="match status" value="1"/>
</dbReference>
<dbReference type="PROSITE" id="PS50110">
    <property type="entry name" value="RESPONSE_REGULATORY"/>
    <property type="match status" value="1"/>
</dbReference>
<evidence type="ECO:0000256" key="10">
    <source>
        <dbReference type="ARBA" id="ARBA00074306"/>
    </source>
</evidence>
<evidence type="ECO:0000256" key="8">
    <source>
        <dbReference type="ARBA" id="ARBA00023012"/>
    </source>
</evidence>
<dbReference type="SMART" id="SM00387">
    <property type="entry name" value="HATPase_c"/>
    <property type="match status" value="1"/>
</dbReference>
<evidence type="ECO:0000256" key="9">
    <source>
        <dbReference type="ARBA" id="ARBA00024867"/>
    </source>
</evidence>
<dbReference type="PATRIC" id="fig|742734.4.peg.3871"/>
<dbReference type="EMBL" id="ADLK01000028">
    <property type="protein sequence ID" value="KMW16953.1"/>
    <property type="molecule type" value="Genomic_DNA"/>
</dbReference>
<evidence type="ECO:0000259" key="13">
    <source>
        <dbReference type="PROSITE" id="PS50110"/>
    </source>
</evidence>
<proteinExistence type="inferred from homology"/>
<evidence type="ECO:0000313" key="14">
    <source>
        <dbReference type="EMBL" id="KMW16953.1"/>
    </source>
</evidence>
<evidence type="ECO:0000256" key="11">
    <source>
        <dbReference type="PROSITE-ProRule" id="PRU00169"/>
    </source>
</evidence>
<dbReference type="InterPro" id="IPR004358">
    <property type="entry name" value="Sig_transdc_His_kin-like_C"/>
</dbReference>
<feature type="domain" description="Histidine kinase" evidence="12">
    <location>
        <begin position="171"/>
        <end position="395"/>
    </location>
</feature>
<dbReference type="InterPro" id="IPR003594">
    <property type="entry name" value="HATPase_dom"/>
</dbReference>
<dbReference type="SMART" id="SM00448">
    <property type="entry name" value="REC"/>
    <property type="match status" value="1"/>
</dbReference>
<dbReference type="Proteomes" id="UP000037392">
    <property type="component" value="Unassembled WGS sequence"/>
</dbReference>
<dbReference type="GeneID" id="93162510"/>
<evidence type="ECO:0000256" key="4">
    <source>
        <dbReference type="ARBA" id="ARBA00018672"/>
    </source>
</evidence>
<dbReference type="Gene3D" id="3.40.50.2300">
    <property type="match status" value="1"/>
</dbReference>
<dbReference type="InterPro" id="IPR001789">
    <property type="entry name" value="Sig_transdc_resp-reg_receiver"/>
</dbReference>
<feature type="domain" description="Response regulatory" evidence="13">
    <location>
        <begin position="425"/>
        <end position="546"/>
    </location>
</feature>
<keyword evidence="6" id="KW-0808">Transferase</keyword>
<gene>
    <name evidence="14" type="ORF">HMPREF9470_03606</name>
</gene>
<dbReference type="AlphaFoldDB" id="A0A0J9BVY2"/>
<feature type="modified residue" description="4-aspartylphosphate" evidence="11">
    <location>
        <position position="477"/>
    </location>
</feature>
<dbReference type="SUPFAM" id="SSF55874">
    <property type="entry name" value="ATPase domain of HSP90 chaperone/DNA topoisomerase II/histidine kinase"/>
    <property type="match status" value="1"/>
</dbReference>
<keyword evidence="5 11" id="KW-0597">Phosphoprotein</keyword>
<dbReference type="CDD" id="cd16922">
    <property type="entry name" value="HATPase_EvgS-ArcB-TorS-like"/>
    <property type="match status" value="1"/>
</dbReference>
<evidence type="ECO:0000256" key="2">
    <source>
        <dbReference type="ARBA" id="ARBA00006402"/>
    </source>
</evidence>
<dbReference type="RefSeq" id="WP_048930411.1">
    <property type="nucleotide sequence ID" value="NZ_KQ235880.1"/>
</dbReference>
<dbReference type="InterPro" id="IPR003661">
    <property type="entry name" value="HisK_dim/P_dom"/>
</dbReference>
<evidence type="ECO:0000256" key="3">
    <source>
        <dbReference type="ARBA" id="ARBA00012438"/>
    </source>
</evidence>
<dbReference type="InterPro" id="IPR005467">
    <property type="entry name" value="His_kinase_dom"/>
</dbReference>
<comment type="similarity">
    <text evidence="2">In the N-terminal section; belongs to the phytochrome family.</text>
</comment>
<dbReference type="FunFam" id="3.30.565.10:FF:000010">
    <property type="entry name" value="Sensor histidine kinase RcsC"/>
    <property type="match status" value="1"/>
</dbReference>